<evidence type="ECO:0000313" key="2">
    <source>
        <dbReference type="Proteomes" id="UP000198290"/>
    </source>
</evidence>
<dbReference type="Proteomes" id="UP000198290">
    <property type="component" value="Chromosome"/>
</dbReference>
<dbReference type="EMBL" id="AP018823">
    <property type="protein sequence ID" value="BBF85370.1"/>
    <property type="molecule type" value="Genomic_DNA"/>
</dbReference>
<sequence length="47" mass="5401">MAPAPRAFGGVKARNHRKREGCRHVLATARPCQQWKQIRGRFCFSGY</sequence>
<name>A0A3G9GBW6_9NEIS</name>
<dbReference type="KEGG" id="amah:DLM_1754"/>
<dbReference type="AlphaFoldDB" id="A0A3G9GBW6"/>
<keyword evidence="2" id="KW-1185">Reference proteome</keyword>
<reference evidence="1 2" key="2">
    <citation type="journal article" date="2017" name="Genome Announc.">
        <title>Draft genome sequence of Aquitalea magnusonii strain H3, a plant growth-promoting bacterium of duckweed Lemna minor.</title>
        <authorList>
            <person name="Ishizawa H."/>
            <person name="Kuroda M."/>
            <person name="Ike M."/>
        </authorList>
    </citation>
    <scope>NUCLEOTIDE SEQUENCE [LARGE SCALE GENOMIC DNA]</scope>
    <source>
        <strain evidence="1 2">H3</strain>
    </source>
</reference>
<gene>
    <name evidence="1" type="ORF">DLM_1754</name>
</gene>
<proteinExistence type="predicted"/>
<evidence type="ECO:0000313" key="1">
    <source>
        <dbReference type="EMBL" id="BBF85370.1"/>
    </source>
</evidence>
<reference evidence="2" key="1">
    <citation type="journal article" date="2017" name="Biotechnol. Biofuels">
        <title>Evaluation of environmental bacterial communities as a factor affecting the growth of duckweed Lemna minor.</title>
        <authorList>
            <person name="Ishizawa H."/>
            <person name="Kuroda M."/>
            <person name="Morikawa M."/>
            <person name="Ike M."/>
        </authorList>
    </citation>
    <scope>NUCLEOTIDE SEQUENCE [LARGE SCALE GENOMIC DNA]</scope>
    <source>
        <strain evidence="2">H3</strain>
    </source>
</reference>
<protein>
    <submittedName>
        <fullName evidence="1">Uncharacterized protein</fullName>
    </submittedName>
</protein>
<reference evidence="2" key="3">
    <citation type="journal article" date="2017" name="Plant Physiol. Biochem.">
        <title>Differential oxidative and antioxidative response of duckweed Lemna minor toward plant growth promoting/inhibiting bacteria.</title>
        <authorList>
            <person name="Ishizawa H."/>
            <person name="Kuroda M."/>
            <person name="Morikawa M."/>
            <person name="Ike M."/>
        </authorList>
    </citation>
    <scope>NUCLEOTIDE SEQUENCE [LARGE SCALE GENOMIC DNA]</scope>
    <source>
        <strain evidence="2">H3</strain>
    </source>
</reference>
<accession>A0A3G9GBW6</accession>
<organism evidence="1 2">
    <name type="scientific">Aquitalea magnusonii</name>
    <dbReference type="NCBI Taxonomy" id="332411"/>
    <lineage>
        <taxon>Bacteria</taxon>
        <taxon>Pseudomonadati</taxon>
        <taxon>Pseudomonadota</taxon>
        <taxon>Betaproteobacteria</taxon>
        <taxon>Neisseriales</taxon>
        <taxon>Chromobacteriaceae</taxon>
        <taxon>Aquitalea</taxon>
    </lineage>
</organism>